<reference evidence="2" key="1">
    <citation type="submission" date="2014-09" db="EMBL/GenBank/DDBJ databases">
        <authorList>
            <person name="Magalhaes I.L.F."/>
            <person name="Oliveira U."/>
            <person name="Santos F.R."/>
            <person name="Vidigal T.H.D.A."/>
            <person name="Brescovit A.D."/>
            <person name="Santos A.J."/>
        </authorList>
    </citation>
    <scope>NUCLEOTIDE SEQUENCE</scope>
    <source>
        <tissue evidence="2">Shoot tissue taken approximately 20 cm above the soil surface</tissue>
    </source>
</reference>
<evidence type="ECO:0000313" key="2">
    <source>
        <dbReference type="EMBL" id="JAD80787.1"/>
    </source>
</evidence>
<feature type="region of interest" description="Disordered" evidence="1">
    <location>
        <begin position="1"/>
        <end position="40"/>
    </location>
</feature>
<evidence type="ECO:0000256" key="1">
    <source>
        <dbReference type="SAM" id="MobiDB-lite"/>
    </source>
</evidence>
<sequence>MKKAFDCTAKRAGHSSSGKQIEEHPTTSLQPCPTGNKPERTRTRLWKSTFGSNQSSTVTYPRSRLPCWTHQVFSFPKTSELRTIYYSKTYHCLSYYDPLWIPHAQSEH</sequence>
<organism evidence="2">
    <name type="scientific">Arundo donax</name>
    <name type="common">Giant reed</name>
    <name type="synonym">Donax arundinaceus</name>
    <dbReference type="NCBI Taxonomy" id="35708"/>
    <lineage>
        <taxon>Eukaryota</taxon>
        <taxon>Viridiplantae</taxon>
        <taxon>Streptophyta</taxon>
        <taxon>Embryophyta</taxon>
        <taxon>Tracheophyta</taxon>
        <taxon>Spermatophyta</taxon>
        <taxon>Magnoliopsida</taxon>
        <taxon>Liliopsida</taxon>
        <taxon>Poales</taxon>
        <taxon>Poaceae</taxon>
        <taxon>PACMAD clade</taxon>
        <taxon>Arundinoideae</taxon>
        <taxon>Arundineae</taxon>
        <taxon>Arundo</taxon>
    </lineage>
</organism>
<protein>
    <submittedName>
        <fullName evidence="2">Uncharacterized protein</fullName>
    </submittedName>
</protein>
<accession>A0A0A9DAK2</accession>
<proteinExistence type="predicted"/>
<dbReference type="AlphaFoldDB" id="A0A0A9DAK2"/>
<reference evidence="2" key="2">
    <citation type="journal article" date="2015" name="Data Brief">
        <title>Shoot transcriptome of the giant reed, Arundo donax.</title>
        <authorList>
            <person name="Barrero R.A."/>
            <person name="Guerrero F.D."/>
            <person name="Moolhuijzen P."/>
            <person name="Goolsby J.A."/>
            <person name="Tidwell J."/>
            <person name="Bellgard S.E."/>
            <person name="Bellgard M.I."/>
        </authorList>
    </citation>
    <scope>NUCLEOTIDE SEQUENCE</scope>
    <source>
        <tissue evidence="2">Shoot tissue taken approximately 20 cm above the soil surface</tissue>
    </source>
</reference>
<dbReference type="EMBL" id="GBRH01217108">
    <property type="protein sequence ID" value="JAD80787.1"/>
    <property type="molecule type" value="Transcribed_RNA"/>
</dbReference>
<name>A0A0A9DAK2_ARUDO</name>